<evidence type="ECO:0000256" key="4">
    <source>
        <dbReference type="ARBA" id="ARBA00023172"/>
    </source>
</evidence>
<evidence type="ECO:0000313" key="6">
    <source>
        <dbReference type="EMBL" id="XDU70930.1"/>
    </source>
</evidence>
<dbReference type="RefSeq" id="WP_369788372.1">
    <property type="nucleotide sequence ID" value="NZ_CP165628.1"/>
</dbReference>
<dbReference type="GO" id="GO:0015074">
    <property type="term" value="P:DNA integration"/>
    <property type="evidence" value="ECO:0007669"/>
    <property type="project" value="UniProtKB-KW"/>
</dbReference>
<dbReference type="Gene3D" id="1.10.150.130">
    <property type="match status" value="1"/>
</dbReference>
<dbReference type="AlphaFoldDB" id="A0AB39VM94"/>
<keyword evidence="3" id="KW-0238">DNA-binding</keyword>
<protein>
    <submittedName>
        <fullName evidence="6">Tyrosine-type recombinase/integrase</fullName>
    </submittedName>
</protein>
<dbReference type="Gene3D" id="1.10.443.10">
    <property type="entry name" value="Intergrase catalytic core"/>
    <property type="match status" value="1"/>
</dbReference>
<evidence type="ECO:0000256" key="3">
    <source>
        <dbReference type="ARBA" id="ARBA00023125"/>
    </source>
</evidence>
<dbReference type="InterPro" id="IPR025166">
    <property type="entry name" value="Integrase_DNA_bind_dom"/>
</dbReference>
<dbReference type="GO" id="GO:0003677">
    <property type="term" value="F:DNA binding"/>
    <property type="evidence" value="ECO:0007669"/>
    <property type="project" value="UniProtKB-KW"/>
</dbReference>
<dbReference type="InterPro" id="IPR011010">
    <property type="entry name" value="DNA_brk_join_enz"/>
</dbReference>
<organism evidence="6">
    <name type="scientific">Rouxiella sp. WC2420</name>
    <dbReference type="NCBI Taxonomy" id="3234145"/>
    <lineage>
        <taxon>Bacteria</taxon>
        <taxon>Pseudomonadati</taxon>
        <taxon>Pseudomonadota</taxon>
        <taxon>Gammaproteobacteria</taxon>
        <taxon>Enterobacterales</taxon>
        <taxon>Yersiniaceae</taxon>
        <taxon>Rouxiella</taxon>
    </lineage>
</organism>
<name>A0AB39VM94_9GAMM</name>
<dbReference type="SUPFAM" id="SSF56349">
    <property type="entry name" value="DNA breaking-rejoining enzymes"/>
    <property type="match status" value="1"/>
</dbReference>
<evidence type="ECO:0000259" key="5">
    <source>
        <dbReference type="PROSITE" id="PS51898"/>
    </source>
</evidence>
<dbReference type="EMBL" id="CP165628">
    <property type="protein sequence ID" value="XDU70930.1"/>
    <property type="molecule type" value="Genomic_DNA"/>
</dbReference>
<evidence type="ECO:0000256" key="2">
    <source>
        <dbReference type="ARBA" id="ARBA00022908"/>
    </source>
</evidence>
<dbReference type="Pfam" id="PF00589">
    <property type="entry name" value="Phage_integrase"/>
    <property type="match status" value="1"/>
</dbReference>
<dbReference type="Gene3D" id="3.30.160.390">
    <property type="entry name" value="Integrase, DNA-binding domain"/>
    <property type="match status" value="1"/>
</dbReference>
<dbReference type="GO" id="GO:0006310">
    <property type="term" value="P:DNA recombination"/>
    <property type="evidence" value="ECO:0007669"/>
    <property type="project" value="UniProtKB-KW"/>
</dbReference>
<feature type="domain" description="Tyr recombinase" evidence="5">
    <location>
        <begin position="208"/>
        <end position="400"/>
    </location>
</feature>
<keyword evidence="4" id="KW-0233">DNA recombination</keyword>
<dbReference type="PANTHER" id="PTHR30629:SF2">
    <property type="entry name" value="PROPHAGE INTEGRASE INTS-RELATED"/>
    <property type="match status" value="1"/>
</dbReference>
<dbReference type="InterPro" id="IPR050808">
    <property type="entry name" value="Phage_Integrase"/>
</dbReference>
<dbReference type="PROSITE" id="PS51898">
    <property type="entry name" value="TYR_RECOMBINASE"/>
    <property type="match status" value="1"/>
</dbReference>
<keyword evidence="2" id="KW-0229">DNA integration</keyword>
<dbReference type="InterPro" id="IPR002104">
    <property type="entry name" value="Integrase_catalytic"/>
</dbReference>
<evidence type="ECO:0000256" key="1">
    <source>
        <dbReference type="ARBA" id="ARBA00008857"/>
    </source>
</evidence>
<accession>A0AB39VM94</accession>
<sequence>MYSITVKMPISDSYLRSVHGKESEKVTEKTDRDGLSVRISKKGKVVFQLRFYFAGKQKRLDIGTYPGMTLKEARDEGVRLRRYAEDGFDPALMLNERRLANSELYTVERLITEWIDVYASKNVKGYRQILRTYQIHIFPKIGKLLHDRVGTHTWLDLIEFIAKERASIARRILTTANQCHAWGHRRKLIEIKPLLDIKPRDIGLRIRSTDRVLSDEEIIMLFDATDTMAMTRKNVLFLRLVLLFGCRTGELAASEVSHFNFDDAVWTVPPENHKTGKRGKPLLRPIIPAAAEMIKEAMQLNGSSKFLFVRKAGYEDRNETPMTSNSFLSVPIRIRAFSLNKRGKIMPHWSMHDLRRTARTRWSVLAPPHVCEIMLGHTLPGIWSVYDHNDYLDEQRKAYSAWWAEVMRIIHGDSVTGITIRA</sequence>
<gene>
    <name evidence="6" type="ORF">AB3G37_15280</name>
</gene>
<dbReference type="PANTHER" id="PTHR30629">
    <property type="entry name" value="PROPHAGE INTEGRASE"/>
    <property type="match status" value="1"/>
</dbReference>
<dbReference type="Pfam" id="PF13356">
    <property type="entry name" value="Arm-DNA-bind_3"/>
    <property type="match status" value="1"/>
</dbReference>
<proteinExistence type="inferred from homology"/>
<dbReference type="InterPro" id="IPR013762">
    <property type="entry name" value="Integrase-like_cat_sf"/>
</dbReference>
<reference evidence="6" key="1">
    <citation type="submission" date="2024-07" db="EMBL/GenBank/DDBJ databases">
        <authorList>
            <person name="Biller S.J."/>
        </authorList>
    </citation>
    <scope>NUCLEOTIDE SEQUENCE</scope>
    <source>
        <strain evidence="6">WC2420</strain>
    </source>
</reference>
<dbReference type="InterPro" id="IPR038488">
    <property type="entry name" value="Integrase_DNA-bd_sf"/>
</dbReference>
<dbReference type="InterPro" id="IPR010998">
    <property type="entry name" value="Integrase_recombinase_N"/>
</dbReference>
<dbReference type="CDD" id="cd00801">
    <property type="entry name" value="INT_P4_C"/>
    <property type="match status" value="1"/>
</dbReference>
<comment type="similarity">
    <text evidence="1">Belongs to the 'phage' integrase family.</text>
</comment>